<organism evidence="1">
    <name type="scientific">Nothobranchius rachovii</name>
    <name type="common">bluefin notho</name>
    <dbReference type="NCBI Taxonomy" id="451742"/>
    <lineage>
        <taxon>Eukaryota</taxon>
        <taxon>Metazoa</taxon>
        <taxon>Chordata</taxon>
        <taxon>Craniata</taxon>
        <taxon>Vertebrata</taxon>
        <taxon>Euteleostomi</taxon>
        <taxon>Actinopterygii</taxon>
        <taxon>Neopterygii</taxon>
        <taxon>Teleostei</taxon>
        <taxon>Neoteleostei</taxon>
        <taxon>Acanthomorphata</taxon>
        <taxon>Ovalentaria</taxon>
        <taxon>Atherinomorphae</taxon>
        <taxon>Cyprinodontiformes</taxon>
        <taxon>Nothobranchiidae</taxon>
        <taxon>Nothobranchius</taxon>
    </lineage>
</organism>
<name>A0A1A8QCB9_9TELE</name>
<dbReference type="AlphaFoldDB" id="A0A1A8QCB9"/>
<accession>A0A1A8QCB9</accession>
<feature type="non-terminal residue" evidence="1">
    <location>
        <position position="1"/>
    </location>
</feature>
<reference evidence="1" key="2">
    <citation type="submission" date="2016-06" db="EMBL/GenBank/DDBJ databases">
        <title>The genome of a short-lived fish provides insights into sex chromosome evolution and the genetic control of aging.</title>
        <authorList>
            <person name="Reichwald K."/>
            <person name="Felder M."/>
            <person name="Petzold A."/>
            <person name="Koch P."/>
            <person name="Groth M."/>
            <person name="Platzer M."/>
        </authorList>
    </citation>
    <scope>NUCLEOTIDE SEQUENCE</scope>
    <source>
        <tissue evidence="1">Brain</tissue>
    </source>
</reference>
<dbReference type="EMBL" id="HAEH01011012">
    <property type="protein sequence ID" value="SBR91161.1"/>
    <property type="molecule type" value="Transcribed_RNA"/>
</dbReference>
<sequence>TSSLVGVAPGLLLDEQLLPGSTIHDRKRVRADLRSRGGVRPGYLG</sequence>
<evidence type="ECO:0000313" key="1">
    <source>
        <dbReference type="EMBL" id="SBR91161.1"/>
    </source>
</evidence>
<protein>
    <submittedName>
        <fullName evidence="1">Uncharacterized protein</fullName>
    </submittedName>
</protein>
<feature type="non-terminal residue" evidence="1">
    <location>
        <position position="45"/>
    </location>
</feature>
<gene>
    <name evidence="1" type="primary">BX640584.1</name>
</gene>
<reference evidence="1" key="1">
    <citation type="submission" date="2016-05" db="EMBL/GenBank/DDBJ databases">
        <authorList>
            <person name="Lavstsen T."/>
            <person name="Jespersen J.S."/>
        </authorList>
    </citation>
    <scope>NUCLEOTIDE SEQUENCE</scope>
    <source>
        <tissue evidence="1">Brain</tissue>
    </source>
</reference>
<proteinExistence type="predicted"/>